<comment type="caution">
    <text evidence="2">The sequence shown here is derived from an EMBL/GenBank/DDBJ whole genome shotgun (WGS) entry which is preliminary data.</text>
</comment>
<dbReference type="SUPFAM" id="SSF53756">
    <property type="entry name" value="UDP-Glycosyltransferase/glycogen phosphorylase"/>
    <property type="match status" value="1"/>
</dbReference>
<name>A0A917QEU7_9HYPH</name>
<dbReference type="PANTHER" id="PTHR46401">
    <property type="entry name" value="GLYCOSYLTRANSFERASE WBBK-RELATED"/>
    <property type="match status" value="1"/>
</dbReference>
<dbReference type="RefSeq" id="WP_188914809.1">
    <property type="nucleotide sequence ID" value="NZ_BMMF01000012.1"/>
</dbReference>
<evidence type="ECO:0000259" key="1">
    <source>
        <dbReference type="Pfam" id="PF00534"/>
    </source>
</evidence>
<dbReference type="Proteomes" id="UP000600449">
    <property type="component" value="Unassembled WGS sequence"/>
</dbReference>
<feature type="domain" description="Glycosyl transferase family 1" evidence="1">
    <location>
        <begin position="260"/>
        <end position="409"/>
    </location>
</feature>
<reference evidence="2 3" key="1">
    <citation type="journal article" date="2014" name="Int. J. Syst. Evol. Microbiol.">
        <title>Complete genome sequence of Corynebacterium casei LMG S-19264T (=DSM 44701T), isolated from a smear-ripened cheese.</title>
        <authorList>
            <consortium name="US DOE Joint Genome Institute (JGI-PGF)"/>
            <person name="Walter F."/>
            <person name="Albersmeier A."/>
            <person name="Kalinowski J."/>
            <person name="Ruckert C."/>
        </authorList>
    </citation>
    <scope>NUCLEOTIDE SEQUENCE [LARGE SCALE GENOMIC DNA]</scope>
    <source>
        <strain evidence="2 3">CGMCC 1.9161</strain>
    </source>
</reference>
<sequence>MHDEIPRVYVDVTRTATRGYHTGIQKTVRGLYRALRALGEREGFVVVPVATTGRGPVVLRGLAFHPYESGRDDERRGRGVAQGTFDAARRLVARARARLAGREGRGAGVRVLQSALDAAIRLGRSTFAPQLLLRPPVRFRPQDVYLLPDSSWLAEPWAGVERARAAGAGVASLWYDLIPVLHPEHFDPPAVQAFEAYLTRILAEADLVVAISRTVRLEIEDFAQGARLTPPRLAHAWPGVEVAEPTRRPRPELADVLAGPTVLMVATLEPRKGHALLLDAMEVVWRAGHDVNCLLVGRVGWNVDALVERLRTHPERGRRLLHLADASDAEVAFAYANARVTAYPSMAEGLGLPILEAELSGCPSVCTDIPVFREIAGPATTLFSPRTSERLAEALIAELSGPAPDREAISDFRRGLGFDVFAAQVLSAMRDAGLLPTASGAKSTFARGEAPEPGPAAATKN</sequence>
<gene>
    <name evidence="2" type="ORF">GCM10011322_37690</name>
</gene>
<dbReference type="InterPro" id="IPR001296">
    <property type="entry name" value="Glyco_trans_1"/>
</dbReference>
<protein>
    <recommendedName>
        <fullName evidence="1">Glycosyl transferase family 1 domain-containing protein</fullName>
    </recommendedName>
</protein>
<keyword evidence="3" id="KW-1185">Reference proteome</keyword>
<evidence type="ECO:0000313" key="2">
    <source>
        <dbReference type="EMBL" id="GGK47101.1"/>
    </source>
</evidence>
<evidence type="ECO:0000313" key="3">
    <source>
        <dbReference type="Proteomes" id="UP000600449"/>
    </source>
</evidence>
<dbReference type="GO" id="GO:0016757">
    <property type="term" value="F:glycosyltransferase activity"/>
    <property type="evidence" value="ECO:0007669"/>
    <property type="project" value="InterPro"/>
</dbReference>
<organism evidence="2 3">
    <name type="scientific">Salinarimonas ramus</name>
    <dbReference type="NCBI Taxonomy" id="690164"/>
    <lineage>
        <taxon>Bacteria</taxon>
        <taxon>Pseudomonadati</taxon>
        <taxon>Pseudomonadota</taxon>
        <taxon>Alphaproteobacteria</taxon>
        <taxon>Hyphomicrobiales</taxon>
        <taxon>Salinarimonadaceae</taxon>
        <taxon>Salinarimonas</taxon>
    </lineage>
</organism>
<dbReference type="Pfam" id="PF00534">
    <property type="entry name" value="Glycos_transf_1"/>
    <property type="match status" value="1"/>
</dbReference>
<dbReference type="CDD" id="cd03809">
    <property type="entry name" value="GT4_MtfB-like"/>
    <property type="match status" value="1"/>
</dbReference>
<dbReference type="EMBL" id="BMMF01000012">
    <property type="protein sequence ID" value="GGK47101.1"/>
    <property type="molecule type" value="Genomic_DNA"/>
</dbReference>
<dbReference type="AlphaFoldDB" id="A0A917QEU7"/>
<dbReference type="Gene3D" id="3.40.50.2000">
    <property type="entry name" value="Glycogen Phosphorylase B"/>
    <property type="match status" value="2"/>
</dbReference>
<dbReference type="PANTHER" id="PTHR46401:SF9">
    <property type="entry name" value="MANNOSYLTRANSFERASE A"/>
    <property type="match status" value="1"/>
</dbReference>
<proteinExistence type="predicted"/>
<accession>A0A917QEU7</accession>